<organism evidence="8 9">
    <name type="scientific">Alkalihalobacillus trypoxylicola</name>
    <dbReference type="NCBI Taxonomy" id="519424"/>
    <lineage>
        <taxon>Bacteria</taxon>
        <taxon>Bacillati</taxon>
        <taxon>Bacillota</taxon>
        <taxon>Bacilli</taxon>
        <taxon>Bacillales</taxon>
        <taxon>Bacillaceae</taxon>
        <taxon>Alkalihalobacillus</taxon>
    </lineage>
</organism>
<protein>
    <submittedName>
        <fullName evidence="8">Arabinofuranosidase</fullName>
    </submittedName>
</protein>
<dbReference type="InterPro" id="IPR006710">
    <property type="entry name" value="Glyco_hydro_43"/>
</dbReference>
<dbReference type="InterPro" id="IPR041542">
    <property type="entry name" value="GH43_C2"/>
</dbReference>
<dbReference type="InterPro" id="IPR051795">
    <property type="entry name" value="Glycosyl_Hydrlase_43"/>
</dbReference>
<dbReference type="AlphaFoldDB" id="A0A161QIW4"/>
<dbReference type="InterPro" id="IPR023296">
    <property type="entry name" value="Glyco_hydro_beta-prop_sf"/>
</dbReference>
<keyword evidence="2 6" id="KW-0378">Hydrolase</keyword>
<dbReference type="EMBL" id="LTAO01000023">
    <property type="protein sequence ID" value="KYG29498.1"/>
    <property type="molecule type" value="Genomic_DNA"/>
</dbReference>
<dbReference type="Pfam" id="PF04616">
    <property type="entry name" value="Glyco_hydro_43"/>
    <property type="match status" value="1"/>
</dbReference>
<evidence type="ECO:0000256" key="1">
    <source>
        <dbReference type="ARBA" id="ARBA00009865"/>
    </source>
</evidence>
<dbReference type="RefSeq" id="WP_061949295.1">
    <property type="nucleotide sequence ID" value="NZ_LTAO01000023.1"/>
</dbReference>
<proteinExistence type="inferred from homology"/>
<dbReference type="InterPro" id="IPR013320">
    <property type="entry name" value="ConA-like_dom_sf"/>
</dbReference>
<evidence type="ECO:0000256" key="4">
    <source>
        <dbReference type="PIRSR" id="PIRSR606710-1"/>
    </source>
</evidence>
<evidence type="ECO:0000256" key="6">
    <source>
        <dbReference type="RuleBase" id="RU361187"/>
    </source>
</evidence>
<evidence type="ECO:0000256" key="3">
    <source>
        <dbReference type="ARBA" id="ARBA00023295"/>
    </source>
</evidence>
<dbReference type="Pfam" id="PF17851">
    <property type="entry name" value="GH43_C2"/>
    <property type="match status" value="1"/>
</dbReference>
<feature type="site" description="Important for catalytic activity, responsible for pKa modulation of the active site Glu and correct orientation of both the proton donor and substrate" evidence="5">
    <location>
        <position position="122"/>
    </location>
</feature>
<evidence type="ECO:0000313" key="8">
    <source>
        <dbReference type="EMBL" id="KYG29498.1"/>
    </source>
</evidence>
<dbReference type="CDD" id="cd18617">
    <property type="entry name" value="GH43_XynB-like"/>
    <property type="match status" value="1"/>
</dbReference>
<dbReference type="GO" id="GO:0004553">
    <property type="term" value="F:hydrolase activity, hydrolyzing O-glycosyl compounds"/>
    <property type="evidence" value="ECO:0007669"/>
    <property type="project" value="InterPro"/>
</dbReference>
<dbReference type="SUPFAM" id="SSF75005">
    <property type="entry name" value="Arabinanase/levansucrase/invertase"/>
    <property type="match status" value="1"/>
</dbReference>
<reference evidence="8" key="1">
    <citation type="submission" date="2016-02" db="EMBL/GenBank/DDBJ databases">
        <title>Genome sequence of Bacillus trypoxylicola KCTC 13244(T).</title>
        <authorList>
            <person name="Jeong H."/>
            <person name="Park S.-H."/>
            <person name="Choi S.-K."/>
        </authorList>
    </citation>
    <scope>NUCLEOTIDE SEQUENCE [LARGE SCALE GENOMIC DNA]</scope>
    <source>
        <strain evidence="8">KCTC 13244</strain>
    </source>
</reference>
<accession>A0A161QIW4</accession>
<evidence type="ECO:0000259" key="7">
    <source>
        <dbReference type="Pfam" id="PF17851"/>
    </source>
</evidence>
<dbReference type="Proteomes" id="UP000075806">
    <property type="component" value="Unassembled WGS sequence"/>
</dbReference>
<keyword evidence="9" id="KW-1185">Reference proteome</keyword>
<evidence type="ECO:0000313" key="9">
    <source>
        <dbReference type="Proteomes" id="UP000075806"/>
    </source>
</evidence>
<evidence type="ECO:0000256" key="2">
    <source>
        <dbReference type="ARBA" id="ARBA00022801"/>
    </source>
</evidence>
<gene>
    <name evidence="8" type="ORF">AZF04_08230</name>
</gene>
<name>A0A161QIW4_9BACI</name>
<dbReference type="SUPFAM" id="SSF49899">
    <property type="entry name" value="Concanavalin A-like lectins/glucanases"/>
    <property type="match status" value="1"/>
</dbReference>
<feature type="domain" description="Beta-xylosidase C-terminal Concanavalin A-like" evidence="7">
    <location>
        <begin position="322"/>
        <end position="515"/>
    </location>
</feature>
<feature type="active site" description="Proton acceptor" evidence="4">
    <location>
        <position position="16"/>
    </location>
</feature>
<dbReference type="PANTHER" id="PTHR42812">
    <property type="entry name" value="BETA-XYLOSIDASE"/>
    <property type="match status" value="1"/>
</dbReference>
<dbReference type="PANTHER" id="PTHR42812:SF12">
    <property type="entry name" value="BETA-XYLOSIDASE-RELATED"/>
    <property type="match status" value="1"/>
</dbReference>
<dbReference type="Gene3D" id="2.60.120.200">
    <property type="match status" value="1"/>
</dbReference>
<comment type="similarity">
    <text evidence="1 6">Belongs to the glycosyl hydrolase 43 family.</text>
</comment>
<comment type="caution">
    <text evidence="8">The sequence shown here is derived from an EMBL/GenBank/DDBJ whole genome shotgun (WGS) entry which is preliminary data.</text>
</comment>
<dbReference type="Gene3D" id="2.115.10.20">
    <property type="entry name" value="Glycosyl hydrolase domain, family 43"/>
    <property type="match status" value="1"/>
</dbReference>
<feature type="active site" description="Proton donor" evidence="4">
    <location>
        <position position="184"/>
    </location>
</feature>
<evidence type="ECO:0000256" key="5">
    <source>
        <dbReference type="PIRSR" id="PIRSR606710-2"/>
    </source>
</evidence>
<sequence length="518" mass="59165">MKETFQNPILPGFYPDPSICRVEDDYYLVTSTFAYFPGVPIFHSKDLVNWEQIGHVLDRPSQLPLKGAKHSGGIFAPTIRHHNGVFYMITTNVTYGGNFIVTATDPRGPWSDPHYLEAPGIDPSLFFDDDGKAYYTGTRPAPEGEKYSGNWEIWLQEIDIQSFKLVGESYGLWRGALRDVIWPEGPHIYKINGYYYLLISEAGTGHQHAVSVARSEKINGDYTGNPSNPILTHRHFGRDYPVVNVGHCDIVQTQNGEWWAVGLASRIYGGYYRNLGRETFLFPLIWEDGWPIMSPGTGKLEEHYAIPKLPKAETSKVTPSACDHFDSDQLDLEWNFLRTPTEDFYSLKDKEGYLSLKLRPEMISEKVNPSFIGRRQQHIHFSASTVIEFSPKNEFESAGMVVIQSNEYHYTFLLSKLKDDFVIRLTKCEAGEETILQEEKISQEKLYLKIEAEEQNYHFYYSEDSKDYKPLKRNVDGRILSTDVAGGFVGTEIGLYASSNGQESQNNAYFDWFEYVGK</sequence>
<keyword evidence="3 6" id="KW-0326">Glycosidase</keyword>
<dbReference type="GO" id="GO:0005975">
    <property type="term" value="P:carbohydrate metabolic process"/>
    <property type="evidence" value="ECO:0007669"/>
    <property type="project" value="InterPro"/>
</dbReference>
<dbReference type="OrthoDB" id="9801455at2"/>
<dbReference type="STRING" id="519424.AZF04_08230"/>